<dbReference type="Pfam" id="PF06271">
    <property type="entry name" value="RDD"/>
    <property type="match status" value="1"/>
</dbReference>
<dbReference type="EMBL" id="CP099490">
    <property type="protein sequence ID" value="USQ77224.1"/>
    <property type="molecule type" value="Genomic_DNA"/>
</dbReference>
<evidence type="ECO:0000313" key="7">
    <source>
        <dbReference type="EMBL" id="USQ77224.1"/>
    </source>
</evidence>
<dbReference type="InterPro" id="IPR010432">
    <property type="entry name" value="RDD"/>
</dbReference>
<feature type="domain" description="RDD" evidence="6">
    <location>
        <begin position="27"/>
        <end position="152"/>
    </location>
</feature>
<dbReference type="PANTHER" id="PTHR38480">
    <property type="entry name" value="SLR0254 PROTEIN"/>
    <property type="match status" value="1"/>
</dbReference>
<gene>
    <name evidence="7" type="ORF">NF557_04735</name>
</gene>
<evidence type="ECO:0000256" key="5">
    <source>
        <dbReference type="SAM" id="Phobius"/>
    </source>
</evidence>
<accession>A0ABY4YKT1</accession>
<dbReference type="RefSeq" id="WP_252622130.1">
    <property type="nucleotide sequence ID" value="NZ_CP099490.1"/>
</dbReference>
<protein>
    <submittedName>
        <fullName evidence="7">RDD family protein</fullName>
    </submittedName>
</protein>
<proteinExistence type="predicted"/>
<evidence type="ECO:0000256" key="2">
    <source>
        <dbReference type="ARBA" id="ARBA00022692"/>
    </source>
</evidence>
<name>A0ABY4YKT1_9MICO</name>
<keyword evidence="8" id="KW-1185">Reference proteome</keyword>
<evidence type="ECO:0000256" key="3">
    <source>
        <dbReference type="ARBA" id="ARBA00022989"/>
    </source>
</evidence>
<evidence type="ECO:0000313" key="8">
    <source>
        <dbReference type="Proteomes" id="UP001056535"/>
    </source>
</evidence>
<keyword evidence="3 5" id="KW-1133">Transmembrane helix</keyword>
<keyword evidence="4 5" id="KW-0472">Membrane</keyword>
<keyword evidence="2 5" id="KW-0812">Transmembrane</keyword>
<feature type="transmembrane region" description="Helical" evidence="5">
    <location>
        <begin position="63"/>
        <end position="82"/>
    </location>
</feature>
<sequence>MTTRGIFESDGFVTSEAVEIDLPAASLPLRMASGAIDLALVVLVLVAAFLLSPWQLVGQDMALIQALVILLLVGSLVAVPVASETFSKGRTLGKLIFGLRTVRDDTGPIGFRHALIRGLTAWFEVWLTVGALALLIAATNEKAKRLGDFLAGTYVVRERVRLKLPEPPEMPEFLAPWAVGTDIGVIPDGLAVAVRQFLARRHELTPPSRAATGASLFSDLMRYVSPPPPSGAHPEWVMSAVMAERRRRDMLRLERDDRLRARVLGPDLLDRR</sequence>
<dbReference type="Proteomes" id="UP001056535">
    <property type="component" value="Chromosome"/>
</dbReference>
<evidence type="ECO:0000259" key="6">
    <source>
        <dbReference type="Pfam" id="PF06271"/>
    </source>
</evidence>
<evidence type="ECO:0000256" key="4">
    <source>
        <dbReference type="ARBA" id="ARBA00023136"/>
    </source>
</evidence>
<reference evidence="7" key="1">
    <citation type="submission" date="2022-06" db="EMBL/GenBank/DDBJ databases">
        <title>Ornithinimicrobium JY.X270.</title>
        <authorList>
            <person name="Huang Y."/>
        </authorList>
    </citation>
    <scope>NUCLEOTIDE SEQUENCE</scope>
    <source>
        <strain evidence="7">JY.X270</strain>
    </source>
</reference>
<dbReference type="PANTHER" id="PTHR38480:SF1">
    <property type="entry name" value="SLR0254 PROTEIN"/>
    <property type="match status" value="1"/>
</dbReference>
<evidence type="ECO:0000256" key="1">
    <source>
        <dbReference type="ARBA" id="ARBA00004141"/>
    </source>
</evidence>
<feature type="transmembrane region" description="Helical" evidence="5">
    <location>
        <begin position="119"/>
        <end position="138"/>
    </location>
</feature>
<organism evidence="7 8">
    <name type="scientific">Ornithinimicrobium cryptoxanthini</name>
    <dbReference type="NCBI Taxonomy" id="2934161"/>
    <lineage>
        <taxon>Bacteria</taxon>
        <taxon>Bacillati</taxon>
        <taxon>Actinomycetota</taxon>
        <taxon>Actinomycetes</taxon>
        <taxon>Micrococcales</taxon>
        <taxon>Ornithinimicrobiaceae</taxon>
        <taxon>Ornithinimicrobium</taxon>
    </lineage>
</organism>
<feature type="transmembrane region" description="Helical" evidence="5">
    <location>
        <begin position="31"/>
        <end position="51"/>
    </location>
</feature>
<comment type="subcellular location">
    <subcellularLocation>
        <location evidence="1">Membrane</location>
        <topology evidence="1">Multi-pass membrane protein</topology>
    </subcellularLocation>
</comment>